<dbReference type="SUPFAM" id="SSF51735">
    <property type="entry name" value="NAD(P)-binding Rossmann-fold domains"/>
    <property type="match status" value="1"/>
</dbReference>
<evidence type="ECO:0000256" key="3">
    <source>
        <dbReference type="SAM" id="MobiDB-lite"/>
    </source>
</evidence>
<sequence>MPSHSERTSSFSLSLAPDEPSLKNIDPSSSQPMASSPIMPSSSEDHGEICNSAASLDSLVSTTESSTSSPMSSSPVIAPSSPIEPPSPRFQAEHRLNGTQENQRILILGATGNQGRGCLRALLSSQHRDKYTIGIVVRDLESASAAALSNSIMPGQSQSQSLSKCLSSLDIHILSGDYSSPSSLSAAFEIFQPTTVFFPPVLTDDFRRDLVWSQNVISAAAHCGSVTKMIASTALGVDRRAEFPGWGKNGEWHPMSSYWNTKASIEELVEGAEFESWTIVRPAWFLHSLTQRMVGWSYLGWKDTDEVRTIRTKWKRNTKVAWVDAEDVGVVATRVVDDETQGERKKWRNKGVDLAVEAITVGELAEKMGKVLGEEVRVWYADEPSTWTDEEEQDWATGRTVSDMDPIAISQRWANEFDSSYGVAATRELGLLGQLTTVDEFLERNRNLI</sequence>
<dbReference type="Gene3D" id="3.40.50.720">
    <property type="entry name" value="NAD(P)-binding Rossmann-like Domain"/>
    <property type="match status" value="1"/>
</dbReference>
<dbReference type="InterPro" id="IPR051164">
    <property type="entry name" value="NmrA-like_oxidored"/>
</dbReference>
<evidence type="ECO:0000313" key="5">
    <source>
        <dbReference type="EMBL" id="KAA8632610.1"/>
    </source>
</evidence>
<protein>
    <recommendedName>
        <fullName evidence="4">NmrA-like domain-containing protein</fullName>
    </recommendedName>
</protein>
<dbReference type="InterPro" id="IPR008030">
    <property type="entry name" value="NmrA-like"/>
</dbReference>
<dbReference type="PANTHER" id="PTHR42748:SF31">
    <property type="entry name" value="NMRA-LIKE DOMAIN-CONTAINING PROTEIN-RELATED"/>
    <property type="match status" value="1"/>
</dbReference>
<feature type="domain" description="NmrA-like" evidence="4">
    <location>
        <begin position="102"/>
        <end position="384"/>
    </location>
</feature>
<dbReference type="InterPro" id="IPR036291">
    <property type="entry name" value="NAD(P)-bd_dom_sf"/>
</dbReference>
<organism evidence="5 6">
    <name type="scientific">Sordaria macrospora</name>
    <dbReference type="NCBI Taxonomy" id="5147"/>
    <lineage>
        <taxon>Eukaryota</taxon>
        <taxon>Fungi</taxon>
        <taxon>Dikarya</taxon>
        <taxon>Ascomycota</taxon>
        <taxon>Pezizomycotina</taxon>
        <taxon>Sordariomycetes</taxon>
        <taxon>Sordariomycetidae</taxon>
        <taxon>Sordariales</taxon>
        <taxon>Sordariaceae</taxon>
        <taxon>Sordaria</taxon>
    </lineage>
</organism>
<evidence type="ECO:0000256" key="2">
    <source>
        <dbReference type="ARBA" id="ARBA00022857"/>
    </source>
</evidence>
<dbReference type="Pfam" id="PF05368">
    <property type="entry name" value="NmrA"/>
    <property type="match status" value="1"/>
</dbReference>
<name>A0A8S8ZUG9_SORMA</name>
<accession>A0A8S8ZUG9</accession>
<dbReference type="VEuPathDB" id="FungiDB:SMAC_08597"/>
<evidence type="ECO:0000313" key="6">
    <source>
        <dbReference type="Proteomes" id="UP000433876"/>
    </source>
</evidence>
<evidence type="ECO:0000259" key="4">
    <source>
        <dbReference type="Pfam" id="PF05368"/>
    </source>
</evidence>
<proteinExistence type="inferred from homology"/>
<feature type="region of interest" description="Disordered" evidence="3">
    <location>
        <begin position="1"/>
        <end position="91"/>
    </location>
</feature>
<feature type="compositionally biased region" description="Low complexity" evidence="3">
    <location>
        <begin position="27"/>
        <end position="42"/>
    </location>
</feature>
<dbReference type="AlphaFoldDB" id="A0A8S8ZUG9"/>
<dbReference type="EMBL" id="NMPR01000051">
    <property type="protein sequence ID" value="KAA8632610.1"/>
    <property type="molecule type" value="Genomic_DNA"/>
</dbReference>
<keyword evidence="2" id="KW-0521">NADP</keyword>
<dbReference type="Proteomes" id="UP000433876">
    <property type="component" value="Unassembled WGS sequence"/>
</dbReference>
<gene>
    <name evidence="5" type="ORF">SMACR_08597</name>
</gene>
<comment type="similarity">
    <text evidence="1">Belongs to the NmrA-type oxidoreductase family.</text>
</comment>
<comment type="caution">
    <text evidence="5">The sequence shown here is derived from an EMBL/GenBank/DDBJ whole genome shotgun (WGS) entry which is preliminary data.</text>
</comment>
<dbReference type="PANTHER" id="PTHR42748">
    <property type="entry name" value="NITROGEN METABOLITE REPRESSION PROTEIN NMRA FAMILY MEMBER"/>
    <property type="match status" value="1"/>
</dbReference>
<evidence type="ECO:0000256" key="1">
    <source>
        <dbReference type="ARBA" id="ARBA00006328"/>
    </source>
</evidence>
<reference evidence="5 6" key="1">
    <citation type="submission" date="2017-07" db="EMBL/GenBank/DDBJ databases">
        <title>Genome sequence of the Sordaria macrospora wild type strain R19027.</title>
        <authorList>
            <person name="Nowrousian M."/>
            <person name="Teichert I."/>
            <person name="Kueck U."/>
        </authorList>
    </citation>
    <scope>NUCLEOTIDE SEQUENCE [LARGE SCALE GENOMIC DNA]</scope>
    <source>
        <strain evidence="5 6">R19027</strain>
        <tissue evidence="5">Mycelium</tissue>
    </source>
</reference>
<feature type="compositionally biased region" description="Low complexity" evidence="3">
    <location>
        <begin position="55"/>
        <end position="81"/>
    </location>
</feature>
<dbReference type="OMA" id="GFASWTI"/>
<dbReference type="GO" id="GO:0005634">
    <property type="term" value="C:nucleus"/>
    <property type="evidence" value="ECO:0007669"/>
    <property type="project" value="TreeGrafter"/>
</dbReference>